<gene>
    <name evidence="4" type="ORF">W5A_08052</name>
</gene>
<dbReference type="PANTHER" id="PTHR10098:SF108">
    <property type="entry name" value="TETRATRICOPEPTIDE REPEAT PROTEIN 28"/>
    <property type="match status" value="1"/>
</dbReference>
<dbReference type="eggNOG" id="COG4995">
    <property type="taxonomic scope" value="Bacteria"/>
</dbReference>
<feature type="repeat" description="TPR" evidence="1">
    <location>
        <begin position="168"/>
        <end position="201"/>
    </location>
</feature>
<name>I0WEA1_9FLAO</name>
<evidence type="ECO:0000256" key="2">
    <source>
        <dbReference type="SAM" id="Phobius"/>
    </source>
</evidence>
<keyword evidence="1" id="KW-0802">TPR repeat</keyword>
<dbReference type="InterPro" id="IPR011990">
    <property type="entry name" value="TPR-like_helical_dom_sf"/>
</dbReference>
<dbReference type="OrthoDB" id="9771112at2"/>
<dbReference type="PROSITE" id="PS50005">
    <property type="entry name" value="TPR"/>
    <property type="match status" value="1"/>
</dbReference>
<organism evidence="4 5">
    <name type="scientific">Imtechella halotolerans K1</name>
    <dbReference type="NCBI Taxonomy" id="946077"/>
    <lineage>
        <taxon>Bacteria</taxon>
        <taxon>Pseudomonadati</taxon>
        <taxon>Bacteroidota</taxon>
        <taxon>Flavobacteriia</taxon>
        <taxon>Flavobacteriales</taxon>
        <taxon>Flavobacteriaceae</taxon>
        <taxon>Imtechella</taxon>
    </lineage>
</organism>
<protein>
    <recommendedName>
        <fullName evidence="3">CHAT domain-containing protein</fullName>
    </recommendedName>
</protein>
<keyword evidence="2" id="KW-0472">Membrane</keyword>
<dbReference type="PROSITE" id="PS50293">
    <property type="entry name" value="TPR_REGION"/>
    <property type="match status" value="1"/>
</dbReference>
<dbReference type="Pfam" id="PF13424">
    <property type="entry name" value="TPR_12"/>
    <property type="match status" value="1"/>
</dbReference>
<sequence>MKFTSIVFIFILFVNNGFCQSIFSRDSLTTLADSLHNDGNYEKSLLYRKKALSKTYKTDDYKLYIQAKYYHTNSARLEFKSYNYHNPNVSITKKARELYLDSALQYAIKARDIYLQAKVPDKKFQYNIQNRIYHQTAYLGNWKHALEQAQLGLKIVKDTLSSNDKTFVDLIYDIGYIYSKLGDYSKAVENYQTSLNLYKNIIGDTHTDIAQAYNNIAVEYRNLGLHKKELESLLKAKAIWEGLNQNDDKQFLYRCYRNLFYWYSYYGDYDKAEEYILKKQKLRATKFASQINGFLRNKEEIYEDKLKEWHDLMLHYARKKDTLKSTFYAQQILKTINTTKKLLPFETTIVTATMKFYANLIASRDKVEALSLIDKAIHLQQSYKSIQYTKEIPFLLAKVELLLDSKRDADAIVLLKQISTLDENKEIQDSFKIAILNGRAYQALKKYSQAQHYFDKAYTLLKNDNDSLEHTNEVSIKPLVSFEVIEGFLRMGDLYMELNEEKNNKVFHEKAIHRYLLAATIYNQLYLGEHYNDELYKSYNAINERLLQASLKDPSNQTILINVLNTIENNGSKLIWSKFVFNNQRQQLDVPKHFLHKEESIKAQLNFYQKQLLSTNKELDLDKIAIWKEKVFEFKNELNSIQDSIKLYSKAYYQFTINHFDIYKLQKNLHENEVILRYVQTAETLYVFSITKGTIKLQLIGNKTFISDELTIGLNKLKTRNQSYQKNVRTLKELLLPNSSYASYKKITIIPDGPLQYFPFEVLMMSEGMPSVSYAPSLLLYTDQQSIFPDLNQISLGAFSASNPDAMLASVSKEVNNITAIIKGKQFLKASKDQFLANANKFTILHLAMHSQIDDVHPEFSSLDFYGEKDNKLFISELYNETFKANMAVLSACDTGNGLYKDGEGVISLSRAFNYAGIPSTVMSLWKVDDHATAQIMEYFYIHLKKGEPKDEALKNAKLDYLKFTEDELLKHPYYWSGFVISGNTHPLFDTPNSWWWSLFILPLVPLIAYRKKLFQRFQK</sequence>
<dbReference type="EMBL" id="AJJU01000009">
    <property type="protein sequence ID" value="EID74717.1"/>
    <property type="molecule type" value="Genomic_DNA"/>
</dbReference>
<evidence type="ECO:0000313" key="5">
    <source>
        <dbReference type="Proteomes" id="UP000005938"/>
    </source>
</evidence>
<keyword evidence="2" id="KW-0812">Transmembrane</keyword>
<dbReference type="InterPro" id="IPR019734">
    <property type="entry name" value="TPR_rpt"/>
</dbReference>
<dbReference type="SUPFAM" id="SSF48452">
    <property type="entry name" value="TPR-like"/>
    <property type="match status" value="2"/>
</dbReference>
<accession>I0WEA1</accession>
<dbReference type="InterPro" id="IPR024983">
    <property type="entry name" value="CHAT_dom"/>
</dbReference>
<feature type="domain" description="CHAT" evidence="3">
    <location>
        <begin position="727"/>
        <end position="984"/>
    </location>
</feature>
<proteinExistence type="predicted"/>
<evidence type="ECO:0000313" key="4">
    <source>
        <dbReference type="EMBL" id="EID74717.1"/>
    </source>
</evidence>
<dbReference type="AlphaFoldDB" id="I0WEA1"/>
<dbReference type="STRING" id="946077.W5A_08052"/>
<dbReference type="PANTHER" id="PTHR10098">
    <property type="entry name" value="RAPSYN-RELATED"/>
    <property type="match status" value="1"/>
</dbReference>
<feature type="transmembrane region" description="Helical" evidence="2">
    <location>
        <begin position="994"/>
        <end position="1010"/>
    </location>
</feature>
<dbReference type="Gene3D" id="1.25.40.10">
    <property type="entry name" value="Tetratricopeptide repeat domain"/>
    <property type="match status" value="2"/>
</dbReference>
<evidence type="ECO:0000256" key="1">
    <source>
        <dbReference type="PROSITE-ProRule" id="PRU00339"/>
    </source>
</evidence>
<dbReference type="SMART" id="SM00028">
    <property type="entry name" value="TPR"/>
    <property type="match status" value="5"/>
</dbReference>
<reference evidence="4 5" key="1">
    <citation type="journal article" date="2012" name="J. Bacteriol.">
        <title>Genome Sequence of the Halotolerant Bacterium Imtechella halotolerans K1T.</title>
        <authorList>
            <person name="Kumar S."/>
            <person name="Vikram S."/>
            <person name="Subramanian S."/>
            <person name="Raghava G.P."/>
            <person name="Pinnaka A.K."/>
        </authorList>
    </citation>
    <scope>NUCLEOTIDE SEQUENCE [LARGE SCALE GENOMIC DNA]</scope>
    <source>
        <strain evidence="4 5">K1</strain>
    </source>
</reference>
<dbReference type="Proteomes" id="UP000005938">
    <property type="component" value="Unassembled WGS sequence"/>
</dbReference>
<keyword evidence="2" id="KW-1133">Transmembrane helix</keyword>
<keyword evidence="5" id="KW-1185">Reference proteome</keyword>
<dbReference type="Pfam" id="PF12770">
    <property type="entry name" value="CHAT"/>
    <property type="match status" value="1"/>
</dbReference>
<dbReference type="RefSeq" id="WP_008239303.1">
    <property type="nucleotide sequence ID" value="NZ_AJJU01000009.1"/>
</dbReference>
<comment type="caution">
    <text evidence="4">The sequence shown here is derived from an EMBL/GenBank/DDBJ whole genome shotgun (WGS) entry which is preliminary data.</text>
</comment>
<dbReference type="PATRIC" id="fig|946077.3.peg.1632"/>
<evidence type="ECO:0000259" key="3">
    <source>
        <dbReference type="Pfam" id="PF12770"/>
    </source>
</evidence>